<keyword evidence="8" id="KW-1278">Translocase</keyword>
<dbReference type="Gene3D" id="3.40.50.300">
    <property type="entry name" value="P-loop containing nucleotide triphosphate hydrolases"/>
    <property type="match status" value="1"/>
</dbReference>
<dbReference type="InterPro" id="IPR003593">
    <property type="entry name" value="AAA+_ATPase"/>
</dbReference>
<evidence type="ECO:0000256" key="6">
    <source>
        <dbReference type="ARBA" id="ARBA00022741"/>
    </source>
</evidence>
<dbReference type="EMBL" id="WOTB01000001">
    <property type="protein sequence ID" value="NHN83234.1"/>
    <property type="molecule type" value="Genomic_DNA"/>
</dbReference>
<evidence type="ECO:0000256" key="5">
    <source>
        <dbReference type="ARBA" id="ARBA00022519"/>
    </source>
</evidence>
<evidence type="ECO:0000313" key="13">
    <source>
        <dbReference type="Proteomes" id="UP000635278"/>
    </source>
</evidence>
<organism evidence="12 13">
    <name type="scientific">Acetobacter musti</name>
    <dbReference type="NCBI Taxonomy" id="864732"/>
    <lineage>
        <taxon>Bacteria</taxon>
        <taxon>Pseudomonadati</taxon>
        <taxon>Pseudomonadota</taxon>
        <taxon>Alphaproteobacteria</taxon>
        <taxon>Acetobacterales</taxon>
        <taxon>Acetobacteraceae</taxon>
        <taxon>Acetobacter</taxon>
    </lineage>
</organism>
<comment type="similarity">
    <text evidence="2">Belongs to the ABC transporter superfamily.</text>
</comment>
<dbReference type="InterPro" id="IPR017871">
    <property type="entry name" value="ABC_transporter-like_CS"/>
</dbReference>
<dbReference type="PROSITE" id="PS50893">
    <property type="entry name" value="ABC_TRANSPORTER_2"/>
    <property type="match status" value="1"/>
</dbReference>
<evidence type="ECO:0000256" key="9">
    <source>
        <dbReference type="ARBA" id="ARBA00023136"/>
    </source>
</evidence>
<sequence length="367" mass="39534">MTKSPTGHTAFPGAVPGAAPEAVPGPASAPLLSVRKLAVTFTQSSGPDIPAVEGASFDVRPGETIALVGESSSGKSVTAMALMGLLSSGSGSGAGPVITGQALFRTSDENTVDLLSLPEPALRAIRGRDISMVFQDPMTSLNPVLTIGEQISEVLMTHDGLSRRQTRAPVISLLTRVGLRNPEDLISRYPFQLSGGMRQRVMIAIALACRPHLLIADEPTTALDVTVQARILTLLRQLQAETGMAIIFITHNIGVVAQIADRVVVMYSGQIVESAPVRDALDTPLMPYSRVLFRTVPTYEAVLARRRHLPTIPGHVPDPRHRPQGCTFHPRCTHFVHGPCDTFRLSPEHATPDHEVRCARWREIARD</sequence>
<dbReference type="NCBIfam" id="TIGR01727">
    <property type="entry name" value="oligo_HPY"/>
    <property type="match status" value="1"/>
</dbReference>
<dbReference type="Pfam" id="PF08352">
    <property type="entry name" value="oligo_HPY"/>
    <property type="match status" value="1"/>
</dbReference>
<gene>
    <name evidence="12" type="ORF">GOB93_01075</name>
</gene>
<dbReference type="CDD" id="cd03257">
    <property type="entry name" value="ABC_NikE_OppD_transporters"/>
    <property type="match status" value="1"/>
</dbReference>
<dbReference type="InterPro" id="IPR013563">
    <property type="entry name" value="Oligopep_ABC_C"/>
</dbReference>
<dbReference type="PANTHER" id="PTHR43297:SF14">
    <property type="entry name" value="ATPASE AAA-TYPE CORE DOMAIN-CONTAINING PROTEIN"/>
    <property type="match status" value="1"/>
</dbReference>
<keyword evidence="5" id="KW-0997">Cell inner membrane</keyword>
<dbReference type="Pfam" id="PF00005">
    <property type="entry name" value="ABC_tran"/>
    <property type="match status" value="1"/>
</dbReference>
<name>A0ABX0JII8_9PROT</name>
<reference evidence="12 13" key="1">
    <citation type="journal article" date="2020" name="Int. J. Syst. Evol. Microbiol.">
        <title>Novel acetic acid bacteria from cider fermentations: Acetobacter conturbans sp. nov. and Acetobacter fallax sp. nov.</title>
        <authorList>
            <person name="Sombolestani A.S."/>
            <person name="Cleenwerck I."/>
            <person name="Cnockaert M."/>
            <person name="Borremans W."/>
            <person name="Wieme A.D."/>
            <person name="De Vuyst L."/>
            <person name="Vandamme P."/>
        </authorList>
    </citation>
    <scope>NUCLEOTIDE SEQUENCE [LARGE SCALE GENOMIC DNA]</scope>
    <source>
        <strain evidence="12 13">LMG 30640</strain>
    </source>
</reference>
<dbReference type="PANTHER" id="PTHR43297">
    <property type="entry name" value="OLIGOPEPTIDE TRANSPORT ATP-BINDING PROTEIN APPD"/>
    <property type="match status" value="1"/>
</dbReference>
<evidence type="ECO:0000256" key="2">
    <source>
        <dbReference type="ARBA" id="ARBA00005417"/>
    </source>
</evidence>
<evidence type="ECO:0000256" key="8">
    <source>
        <dbReference type="ARBA" id="ARBA00022967"/>
    </source>
</evidence>
<feature type="region of interest" description="Disordered" evidence="10">
    <location>
        <begin position="1"/>
        <end position="23"/>
    </location>
</feature>
<dbReference type="GO" id="GO:0005524">
    <property type="term" value="F:ATP binding"/>
    <property type="evidence" value="ECO:0007669"/>
    <property type="project" value="UniProtKB-KW"/>
</dbReference>
<evidence type="ECO:0000313" key="12">
    <source>
        <dbReference type="EMBL" id="NHN83234.1"/>
    </source>
</evidence>
<feature type="domain" description="ABC transporter" evidence="11">
    <location>
        <begin position="34"/>
        <end position="293"/>
    </location>
</feature>
<dbReference type="Proteomes" id="UP000635278">
    <property type="component" value="Unassembled WGS sequence"/>
</dbReference>
<keyword evidence="7 12" id="KW-0067">ATP-binding</keyword>
<dbReference type="PROSITE" id="PS00211">
    <property type="entry name" value="ABC_TRANSPORTER_1"/>
    <property type="match status" value="1"/>
</dbReference>
<protein>
    <submittedName>
        <fullName evidence="12">ATP-binding cassette domain-containing protein</fullName>
    </submittedName>
</protein>
<evidence type="ECO:0000259" key="11">
    <source>
        <dbReference type="PROSITE" id="PS50893"/>
    </source>
</evidence>
<evidence type="ECO:0000256" key="3">
    <source>
        <dbReference type="ARBA" id="ARBA00022448"/>
    </source>
</evidence>
<dbReference type="RefSeq" id="WP_173581669.1">
    <property type="nucleotide sequence ID" value="NZ_WOTB01000001.1"/>
</dbReference>
<comment type="subcellular location">
    <subcellularLocation>
        <location evidence="1">Cell inner membrane</location>
        <topology evidence="1">Peripheral membrane protein</topology>
    </subcellularLocation>
</comment>
<keyword evidence="3" id="KW-0813">Transport</keyword>
<evidence type="ECO:0000256" key="4">
    <source>
        <dbReference type="ARBA" id="ARBA00022475"/>
    </source>
</evidence>
<dbReference type="InterPro" id="IPR050388">
    <property type="entry name" value="ABC_Ni/Peptide_Import"/>
</dbReference>
<dbReference type="SMART" id="SM00382">
    <property type="entry name" value="AAA"/>
    <property type="match status" value="1"/>
</dbReference>
<evidence type="ECO:0000256" key="10">
    <source>
        <dbReference type="SAM" id="MobiDB-lite"/>
    </source>
</evidence>
<keyword evidence="6" id="KW-0547">Nucleotide-binding</keyword>
<keyword evidence="13" id="KW-1185">Reference proteome</keyword>
<feature type="compositionally biased region" description="Low complexity" evidence="10">
    <location>
        <begin position="12"/>
        <end position="23"/>
    </location>
</feature>
<evidence type="ECO:0000256" key="7">
    <source>
        <dbReference type="ARBA" id="ARBA00022840"/>
    </source>
</evidence>
<dbReference type="SUPFAM" id="SSF52540">
    <property type="entry name" value="P-loop containing nucleoside triphosphate hydrolases"/>
    <property type="match status" value="1"/>
</dbReference>
<keyword evidence="4" id="KW-1003">Cell membrane</keyword>
<dbReference type="InterPro" id="IPR027417">
    <property type="entry name" value="P-loop_NTPase"/>
</dbReference>
<accession>A0ABX0JII8</accession>
<proteinExistence type="inferred from homology"/>
<evidence type="ECO:0000256" key="1">
    <source>
        <dbReference type="ARBA" id="ARBA00004417"/>
    </source>
</evidence>
<comment type="caution">
    <text evidence="12">The sequence shown here is derived from an EMBL/GenBank/DDBJ whole genome shotgun (WGS) entry which is preliminary data.</text>
</comment>
<keyword evidence="9" id="KW-0472">Membrane</keyword>
<dbReference type="InterPro" id="IPR003439">
    <property type="entry name" value="ABC_transporter-like_ATP-bd"/>
</dbReference>